<dbReference type="InterPro" id="IPR001148">
    <property type="entry name" value="CA_dom"/>
</dbReference>
<keyword evidence="5" id="KW-1185">Reference proteome</keyword>
<evidence type="ECO:0000256" key="2">
    <source>
        <dbReference type="SAM" id="SignalP"/>
    </source>
</evidence>
<dbReference type="Gene3D" id="3.10.200.10">
    <property type="entry name" value="Alpha carbonic anhydrase"/>
    <property type="match status" value="1"/>
</dbReference>
<feature type="domain" description="Alpha-carbonic anhydrase" evidence="3">
    <location>
        <begin position="24"/>
        <end position="288"/>
    </location>
</feature>
<keyword evidence="2" id="KW-0732">Signal</keyword>
<reference evidence="4 5" key="1">
    <citation type="submission" date="2020-11" db="EMBL/GenBank/DDBJ databases">
        <authorList>
            <person name="Wallbank WR R."/>
            <person name="Pardo Diaz C."/>
            <person name="Kozak K."/>
            <person name="Martin S."/>
            <person name="Jiggins C."/>
            <person name="Moest M."/>
            <person name="Warren A I."/>
            <person name="Generalovic N T."/>
            <person name="Byers J.R.P. K."/>
            <person name="Montejo-Kovacevich G."/>
            <person name="Yen C E."/>
        </authorList>
    </citation>
    <scope>NUCLEOTIDE SEQUENCE [LARGE SCALE GENOMIC DNA]</scope>
</reference>
<proteinExistence type="inferred from homology"/>
<dbReference type="Proteomes" id="UP000594454">
    <property type="component" value="Chromosome 6"/>
</dbReference>
<sequence length="290" mass="33067">MSYTSLAILLVLIAIRVEAADNSDYFGYSPAEQKLWPKYYPECGGTQQSPIAILTRKAINSRAAALNLDDYQKDLPLLRLSNNGHTVNLAIDEQAIRKGAKPPSISGGNLKGRYQFEGLHFHWGKSDDRGSEHTINNRETVLELHIVHRNVKYTREEAPRKEDGFVVLAVLYELKKGSGHNLDPIIENLDKVLEYGSSVLIKPSFNIRYFLGDVDTRRYYQYQGSLTTPPCSESVTWIIFDDTLQCSPRELNQLRRLQTIARDGSVKRLVKNNRALQPLNNRKVYYRTPK</sequence>
<name>A0A7R8Z278_HERIL</name>
<dbReference type="GO" id="GO:0005737">
    <property type="term" value="C:cytoplasm"/>
    <property type="evidence" value="ECO:0007669"/>
    <property type="project" value="TreeGrafter"/>
</dbReference>
<evidence type="ECO:0000313" key="5">
    <source>
        <dbReference type="Proteomes" id="UP000594454"/>
    </source>
</evidence>
<dbReference type="GO" id="GO:0008270">
    <property type="term" value="F:zinc ion binding"/>
    <property type="evidence" value="ECO:0007669"/>
    <property type="project" value="InterPro"/>
</dbReference>
<dbReference type="GO" id="GO:0004089">
    <property type="term" value="F:carbonate dehydratase activity"/>
    <property type="evidence" value="ECO:0007669"/>
    <property type="project" value="InterPro"/>
</dbReference>
<evidence type="ECO:0000256" key="1">
    <source>
        <dbReference type="ARBA" id="ARBA00010718"/>
    </source>
</evidence>
<feature type="signal peptide" evidence="2">
    <location>
        <begin position="1"/>
        <end position="19"/>
    </location>
</feature>
<evidence type="ECO:0000259" key="3">
    <source>
        <dbReference type="PROSITE" id="PS51144"/>
    </source>
</evidence>
<dbReference type="CDD" id="cd00326">
    <property type="entry name" value="alpha_CA"/>
    <property type="match status" value="1"/>
</dbReference>
<feature type="chain" id="PRO_5030923579" description="Alpha-carbonic anhydrase domain-containing protein" evidence="2">
    <location>
        <begin position="20"/>
        <end position="290"/>
    </location>
</feature>
<dbReference type="InterPro" id="IPR023561">
    <property type="entry name" value="Carbonic_anhydrase_a-class"/>
</dbReference>
<dbReference type="SUPFAM" id="SSF51069">
    <property type="entry name" value="Carbonic anhydrase"/>
    <property type="match status" value="1"/>
</dbReference>
<dbReference type="AlphaFoldDB" id="A0A7R8Z278"/>
<gene>
    <name evidence="4" type="ORF">HERILL_LOCUS15580</name>
</gene>
<dbReference type="InterPro" id="IPR036398">
    <property type="entry name" value="CA_dom_sf"/>
</dbReference>
<dbReference type="SMART" id="SM01057">
    <property type="entry name" value="Carb_anhydrase"/>
    <property type="match status" value="1"/>
</dbReference>
<dbReference type="PROSITE" id="PS51144">
    <property type="entry name" value="ALPHA_CA_2"/>
    <property type="match status" value="1"/>
</dbReference>
<accession>A0A7R8Z278</accession>
<protein>
    <recommendedName>
        <fullName evidence="3">Alpha-carbonic anhydrase domain-containing protein</fullName>
    </recommendedName>
</protein>
<evidence type="ECO:0000313" key="4">
    <source>
        <dbReference type="EMBL" id="CAD7093291.1"/>
    </source>
</evidence>
<comment type="similarity">
    <text evidence="1">Belongs to the alpha-carbonic anhydrase family.</text>
</comment>
<dbReference type="Pfam" id="PF00194">
    <property type="entry name" value="Carb_anhydrase"/>
    <property type="match status" value="1"/>
</dbReference>
<dbReference type="PANTHER" id="PTHR18952">
    <property type="entry name" value="CARBONIC ANHYDRASE"/>
    <property type="match status" value="1"/>
</dbReference>
<organism evidence="4 5">
    <name type="scientific">Hermetia illucens</name>
    <name type="common">Black soldier fly</name>
    <dbReference type="NCBI Taxonomy" id="343691"/>
    <lineage>
        <taxon>Eukaryota</taxon>
        <taxon>Metazoa</taxon>
        <taxon>Ecdysozoa</taxon>
        <taxon>Arthropoda</taxon>
        <taxon>Hexapoda</taxon>
        <taxon>Insecta</taxon>
        <taxon>Pterygota</taxon>
        <taxon>Neoptera</taxon>
        <taxon>Endopterygota</taxon>
        <taxon>Diptera</taxon>
        <taxon>Brachycera</taxon>
        <taxon>Stratiomyomorpha</taxon>
        <taxon>Stratiomyidae</taxon>
        <taxon>Hermetiinae</taxon>
        <taxon>Hermetia</taxon>
    </lineage>
</organism>
<dbReference type="EMBL" id="LR899014">
    <property type="protein sequence ID" value="CAD7093291.1"/>
    <property type="molecule type" value="Genomic_DNA"/>
</dbReference>
<dbReference type="PANTHER" id="PTHR18952:SF137">
    <property type="entry name" value="CARBONIC ANHYDRASE"/>
    <property type="match status" value="1"/>
</dbReference>
<dbReference type="OrthoDB" id="429145at2759"/>
<dbReference type="InParanoid" id="A0A7R8Z278"/>